<proteinExistence type="predicted"/>
<dbReference type="EMBL" id="BJLY01000002">
    <property type="protein sequence ID" value="GEB03944.1"/>
    <property type="molecule type" value="Genomic_DNA"/>
</dbReference>
<dbReference type="RefSeq" id="WP_062509892.1">
    <property type="nucleotide sequence ID" value="NZ_BAQZ01000003.1"/>
</dbReference>
<organism evidence="1 2">
    <name type="scientific">Gluconobacter roseus NBRC 3990</name>
    <dbReference type="NCBI Taxonomy" id="1307950"/>
    <lineage>
        <taxon>Bacteria</taxon>
        <taxon>Pseudomonadati</taxon>
        <taxon>Pseudomonadota</taxon>
        <taxon>Alphaproteobacteria</taxon>
        <taxon>Acetobacterales</taxon>
        <taxon>Acetobacteraceae</taxon>
        <taxon>Gluconobacter</taxon>
    </lineage>
</organism>
<reference evidence="1 2" key="1">
    <citation type="submission" date="2019-06" db="EMBL/GenBank/DDBJ databases">
        <title>Whole genome shotgun sequence of Gluconobacter roseus NBRC 3990.</title>
        <authorList>
            <person name="Hosoyama A."/>
            <person name="Uohara A."/>
            <person name="Ohji S."/>
            <person name="Ichikawa N."/>
        </authorList>
    </citation>
    <scope>NUCLEOTIDE SEQUENCE [LARGE SCALE GENOMIC DNA]</scope>
    <source>
        <strain evidence="1 2">NBRC 3990</strain>
    </source>
</reference>
<dbReference type="Proteomes" id="UP000320772">
    <property type="component" value="Unassembled WGS sequence"/>
</dbReference>
<dbReference type="AlphaFoldDB" id="A0A4Y3M5S3"/>
<accession>A0A4Y3M5S3</accession>
<evidence type="ECO:0000313" key="1">
    <source>
        <dbReference type="EMBL" id="GEB03944.1"/>
    </source>
</evidence>
<sequence length="73" mass="8180">MDNEKRAYHLHAEIDADTLKVADFIAANVPPNKVHAVAKWVAELAPMIWPTPEKNAQALAPRQTPIDIIRFIP</sequence>
<keyword evidence="2" id="KW-1185">Reference proteome</keyword>
<evidence type="ECO:0000313" key="2">
    <source>
        <dbReference type="Proteomes" id="UP000320772"/>
    </source>
</evidence>
<name>A0A4Y3M5S3_9PROT</name>
<protein>
    <submittedName>
        <fullName evidence="1">Uncharacterized protein</fullName>
    </submittedName>
</protein>
<comment type="caution">
    <text evidence="1">The sequence shown here is derived from an EMBL/GenBank/DDBJ whole genome shotgun (WGS) entry which is preliminary data.</text>
</comment>
<gene>
    <name evidence="1" type="ORF">GRO01_15200</name>
</gene>